<dbReference type="InterPro" id="IPR018376">
    <property type="entry name" value="Enoyl-CoA_hyd/isom_CS"/>
</dbReference>
<evidence type="ECO:0000256" key="2">
    <source>
        <dbReference type="ARBA" id="ARBA00023239"/>
    </source>
</evidence>
<dbReference type="GO" id="GO:0006635">
    <property type="term" value="P:fatty acid beta-oxidation"/>
    <property type="evidence" value="ECO:0007669"/>
    <property type="project" value="TreeGrafter"/>
</dbReference>
<proteinExistence type="inferred from homology"/>
<gene>
    <name evidence="4" type="ORF">SAMN04515673_1044</name>
</gene>
<dbReference type="RefSeq" id="WP_092078551.1">
    <property type="nucleotide sequence ID" value="NZ_FOYI01000004.1"/>
</dbReference>
<dbReference type="SUPFAM" id="SSF52096">
    <property type="entry name" value="ClpP/crotonase"/>
    <property type="match status" value="1"/>
</dbReference>
<dbReference type="NCBIfam" id="NF006699">
    <property type="entry name" value="PRK09245.1"/>
    <property type="match status" value="1"/>
</dbReference>
<dbReference type="PANTHER" id="PTHR11941">
    <property type="entry name" value="ENOYL-COA HYDRATASE-RELATED"/>
    <property type="match status" value="1"/>
</dbReference>
<dbReference type="Gene3D" id="1.10.12.10">
    <property type="entry name" value="Lyase 2-enoyl-coa Hydratase, Chain A, domain 2"/>
    <property type="match status" value="1"/>
</dbReference>
<dbReference type="Gene3D" id="3.90.226.10">
    <property type="entry name" value="2-enoyl-CoA Hydratase, Chain A, domain 1"/>
    <property type="match status" value="1"/>
</dbReference>
<comment type="similarity">
    <text evidence="1 3">Belongs to the enoyl-CoA hydratase/isomerase family.</text>
</comment>
<reference evidence="4 5" key="1">
    <citation type="submission" date="2016-10" db="EMBL/GenBank/DDBJ databases">
        <authorList>
            <person name="de Groot N.N."/>
        </authorList>
    </citation>
    <scope>NUCLEOTIDE SEQUENCE [LARGE SCALE GENOMIC DNA]</scope>
    <source>
        <strain evidence="5">KMM 9023,NRIC 0796,JCM 17311,KCTC 23692</strain>
    </source>
</reference>
<protein>
    <submittedName>
        <fullName evidence="4">Enoyl-CoA hydratase/carnithine racemase</fullName>
    </submittedName>
</protein>
<dbReference type="CDD" id="cd06558">
    <property type="entry name" value="crotonase-like"/>
    <property type="match status" value="1"/>
</dbReference>
<evidence type="ECO:0000313" key="4">
    <source>
        <dbReference type="EMBL" id="SFR05805.1"/>
    </source>
</evidence>
<dbReference type="Pfam" id="PF00378">
    <property type="entry name" value="ECH_1"/>
    <property type="match status" value="1"/>
</dbReference>
<evidence type="ECO:0000313" key="5">
    <source>
        <dbReference type="Proteomes" id="UP000199302"/>
    </source>
</evidence>
<evidence type="ECO:0000256" key="1">
    <source>
        <dbReference type="ARBA" id="ARBA00005254"/>
    </source>
</evidence>
<sequence length="266" mass="28522">MPDKLLISQEDGIATLTLNMPELRNPITDADMMAEICAAMDWLNTDQSIRCAILTGAGKAFSSGGNLKHMRDKEGIFAGDAIAVRNAYRAGIQRVAKAVWNVEVPMIAAVNGPAYGAGCDLTLFCDIRIASETATFAENFVNVGIISGDGGSWILPRQVGLSRAAEMTFTADPIDAQTALDWGLVSRVTPPGELLEAAMATARRIARNPPRQLRLTKRLLREGTVSTLDQLLELSAAYQGAVHQTADHAEAVAALLERRDGVFKGD</sequence>
<dbReference type="InterPro" id="IPR001753">
    <property type="entry name" value="Enoyl-CoA_hydra/iso"/>
</dbReference>
<accession>A0A1I6DK33</accession>
<dbReference type="GO" id="GO:0016829">
    <property type="term" value="F:lyase activity"/>
    <property type="evidence" value="ECO:0007669"/>
    <property type="project" value="UniProtKB-KW"/>
</dbReference>
<dbReference type="AlphaFoldDB" id="A0A1I6DK33"/>
<keyword evidence="2" id="KW-0456">Lyase</keyword>
<dbReference type="PROSITE" id="PS00166">
    <property type="entry name" value="ENOYL_COA_HYDRATASE"/>
    <property type="match status" value="1"/>
</dbReference>
<dbReference type="EMBL" id="FOYI01000004">
    <property type="protein sequence ID" value="SFR05805.1"/>
    <property type="molecule type" value="Genomic_DNA"/>
</dbReference>
<dbReference type="InterPro" id="IPR029045">
    <property type="entry name" value="ClpP/crotonase-like_dom_sf"/>
</dbReference>
<dbReference type="Proteomes" id="UP000199302">
    <property type="component" value="Unassembled WGS sequence"/>
</dbReference>
<name>A0A1I6DK33_9RHOB</name>
<dbReference type="InterPro" id="IPR014748">
    <property type="entry name" value="Enoyl-CoA_hydra_C"/>
</dbReference>
<dbReference type="STRING" id="871652.SAMN04515673_1044"/>
<dbReference type="PANTHER" id="PTHR11941:SF54">
    <property type="entry name" value="ENOYL-COA HYDRATASE, MITOCHONDRIAL"/>
    <property type="match status" value="1"/>
</dbReference>
<dbReference type="OrthoDB" id="9807606at2"/>
<evidence type="ECO:0000256" key="3">
    <source>
        <dbReference type="RuleBase" id="RU003707"/>
    </source>
</evidence>
<keyword evidence="5" id="KW-1185">Reference proteome</keyword>
<organism evidence="4 5">
    <name type="scientific">Poseidonocella sedimentorum</name>
    <dbReference type="NCBI Taxonomy" id="871652"/>
    <lineage>
        <taxon>Bacteria</taxon>
        <taxon>Pseudomonadati</taxon>
        <taxon>Pseudomonadota</taxon>
        <taxon>Alphaproteobacteria</taxon>
        <taxon>Rhodobacterales</taxon>
        <taxon>Roseobacteraceae</taxon>
        <taxon>Poseidonocella</taxon>
    </lineage>
</organism>